<organism evidence="1 2">
    <name type="scientific">Serendipita vermifera MAFF 305830</name>
    <dbReference type="NCBI Taxonomy" id="933852"/>
    <lineage>
        <taxon>Eukaryota</taxon>
        <taxon>Fungi</taxon>
        <taxon>Dikarya</taxon>
        <taxon>Basidiomycota</taxon>
        <taxon>Agaricomycotina</taxon>
        <taxon>Agaricomycetes</taxon>
        <taxon>Sebacinales</taxon>
        <taxon>Serendipitaceae</taxon>
        <taxon>Serendipita</taxon>
    </lineage>
</organism>
<evidence type="ECO:0000313" key="2">
    <source>
        <dbReference type="Proteomes" id="UP000054097"/>
    </source>
</evidence>
<dbReference type="AlphaFoldDB" id="A0A0C3AIQ7"/>
<dbReference type="Proteomes" id="UP000054097">
    <property type="component" value="Unassembled WGS sequence"/>
</dbReference>
<reference evidence="2" key="2">
    <citation type="submission" date="2015-01" db="EMBL/GenBank/DDBJ databases">
        <title>Evolutionary Origins and Diversification of the Mycorrhizal Mutualists.</title>
        <authorList>
            <consortium name="DOE Joint Genome Institute"/>
            <consortium name="Mycorrhizal Genomics Consortium"/>
            <person name="Kohler A."/>
            <person name="Kuo A."/>
            <person name="Nagy L.G."/>
            <person name="Floudas D."/>
            <person name="Copeland A."/>
            <person name="Barry K.W."/>
            <person name="Cichocki N."/>
            <person name="Veneault-Fourrey C."/>
            <person name="LaButti K."/>
            <person name="Lindquist E.A."/>
            <person name="Lipzen A."/>
            <person name="Lundell T."/>
            <person name="Morin E."/>
            <person name="Murat C."/>
            <person name="Riley R."/>
            <person name="Ohm R."/>
            <person name="Sun H."/>
            <person name="Tunlid A."/>
            <person name="Henrissat B."/>
            <person name="Grigoriev I.V."/>
            <person name="Hibbett D.S."/>
            <person name="Martin F."/>
        </authorList>
    </citation>
    <scope>NUCLEOTIDE SEQUENCE [LARGE SCALE GENOMIC DNA]</scope>
    <source>
        <strain evidence="2">MAFF 305830</strain>
    </source>
</reference>
<dbReference type="EMBL" id="KN824323">
    <property type="protein sequence ID" value="KIM24515.1"/>
    <property type="molecule type" value="Genomic_DNA"/>
</dbReference>
<sequence length="98" mass="11304">MHMSVCLRAEQTSSHCQKSLYEQPEESFFWQLFCLRPQTYKAIEEEPVVKAKAANHPTLPSYPQPVVYHSMNTSTRPPWLGTRPLTGAVYLQPHHSSY</sequence>
<proteinExistence type="predicted"/>
<gene>
    <name evidence="1" type="ORF">M408DRAFT_331743</name>
</gene>
<name>A0A0C3AIQ7_SERVB</name>
<reference evidence="1 2" key="1">
    <citation type="submission" date="2014-04" db="EMBL/GenBank/DDBJ databases">
        <authorList>
            <consortium name="DOE Joint Genome Institute"/>
            <person name="Kuo A."/>
            <person name="Zuccaro A."/>
            <person name="Kohler A."/>
            <person name="Nagy L.G."/>
            <person name="Floudas D."/>
            <person name="Copeland A."/>
            <person name="Barry K.W."/>
            <person name="Cichocki N."/>
            <person name="Veneault-Fourrey C."/>
            <person name="LaButti K."/>
            <person name="Lindquist E.A."/>
            <person name="Lipzen A."/>
            <person name="Lundell T."/>
            <person name="Morin E."/>
            <person name="Murat C."/>
            <person name="Sun H."/>
            <person name="Tunlid A."/>
            <person name="Henrissat B."/>
            <person name="Grigoriev I.V."/>
            <person name="Hibbett D.S."/>
            <person name="Martin F."/>
            <person name="Nordberg H.P."/>
            <person name="Cantor M.N."/>
            <person name="Hua S.X."/>
        </authorList>
    </citation>
    <scope>NUCLEOTIDE SEQUENCE [LARGE SCALE GENOMIC DNA]</scope>
    <source>
        <strain evidence="1 2">MAFF 305830</strain>
    </source>
</reference>
<evidence type="ECO:0000313" key="1">
    <source>
        <dbReference type="EMBL" id="KIM24515.1"/>
    </source>
</evidence>
<accession>A0A0C3AIQ7</accession>
<dbReference type="HOGENOM" id="CLU_2334950_0_0_1"/>
<keyword evidence="2" id="KW-1185">Reference proteome</keyword>
<protein>
    <submittedName>
        <fullName evidence="1">Uncharacterized protein</fullName>
    </submittedName>
</protein>